<evidence type="ECO:0000259" key="3">
    <source>
        <dbReference type="Pfam" id="PF21537"/>
    </source>
</evidence>
<proteinExistence type="predicted"/>
<evidence type="ECO:0000256" key="2">
    <source>
        <dbReference type="SAM" id="Phobius"/>
    </source>
</evidence>
<feature type="transmembrane region" description="Helical" evidence="2">
    <location>
        <begin position="96"/>
        <end position="116"/>
    </location>
</feature>
<dbReference type="PANTHER" id="PTHR40047">
    <property type="entry name" value="UPF0703 PROTEIN YCGQ"/>
    <property type="match status" value="1"/>
</dbReference>
<organism evidence="4 5">
    <name type="scientific">Leptothoe kymatousa TAU-MAC 1615</name>
    <dbReference type="NCBI Taxonomy" id="2364775"/>
    <lineage>
        <taxon>Bacteria</taxon>
        <taxon>Bacillati</taxon>
        <taxon>Cyanobacteriota</taxon>
        <taxon>Cyanophyceae</taxon>
        <taxon>Nodosilineales</taxon>
        <taxon>Cymatolegaceae</taxon>
        <taxon>Leptothoe</taxon>
        <taxon>Leptothoe kymatousa</taxon>
    </lineage>
</organism>
<accession>A0ABS5XZY3</accession>
<name>A0ABS5XZY3_9CYAN</name>
<evidence type="ECO:0000256" key="1">
    <source>
        <dbReference type="SAM" id="MobiDB-lite"/>
    </source>
</evidence>
<dbReference type="PANTHER" id="PTHR40047:SF1">
    <property type="entry name" value="UPF0703 PROTEIN YCGQ"/>
    <property type="match status" value="1"/>
</dbReference>
<feature type="transmembrane region" description="Helical" evidence="2">
    <location>
        <begin position="28"/>
        <end position="46"/>
    </location>
</feature>
<evidence type="ECO:0000313" key="5">
    <source>
        <dbReference type="Proteomes" id="UP001196661"/>
    </source>
</evidence>
<keyword evidence="5" id="KW-1185">Reference proteome</keyword>
<dbReference type="InterPro" id="IPR052955">
    <property type="entry name" value="UPF0703_membrane_permease"/>
</dbReference>
<dbReference type="EMBL" id="JADOER010000004">
    <property type="protein sequence ID" value="MBT9311162.1"/>
    <property type="molecule type" value="Genomic_DNA"/>
</dbReference>
<feature type="transmembrane region" description="Helical" evidence="2">
    <location>
        <begin position="58"/>
        <end position="75"/>
    </location>
</feature>
<gene>
    <name evidence="4" type="ORF">IXB28_03000</name>
</gene>
<dbReference type="Pfam" id="PF21537">
    <property type="entry name" value="DUF1980_C"/>
    <property type="match status" value="1"/>
</dbReference>
<feature type="region of interest" description="Disordered" evidence="1">
    <location>
        <begin position="1"/>
        <end position="21"/>
    </location>
</feature>
<protein>
    <submittedName>
        <fullName evidence="4">TIGR03943 family protein</fullName>
    </submittedName>
</protein>
<reference evidence="4 5" key="1">
    <citation type="journal article" date="2021" name="Mar. Drugs">
        <title>Genome Reduction and Secondary Metabolism of the Marine Sponge-Associated Cyanobacterium Leptothoe.</title>
        <authorList>
            <person name="Konstantinou D."/>
            <person name="Popin R.V."/>
            <person name="Fewer D.P."/>
            <person name="Sivonen K."/>
            <person name="Gkelis S."/>
        </authorList>
    </citation>
    <scope>NUCLEOTIDE SEQUENCE [LARGE SCALE GENOMIC DNA]</scope>
    <source>
        <strain evidence="4 5">TAU-MAC 1615</strain>
    </source>
</reference>
<keyword evidence="2" id="KW-0472">Membrane</keyword>
<comment type="caution">
    <text evidence="4">The sequence shown here is derived from an EMBL/GenBank/DDBJ whole genome shotgun (WGS) entry which is preliminary data.</text>
</comment>
<dbReference type="RefSeq" id="WP_215617065.1">
    <property type="nucleotide sequence ID" value="NZ_JADOER010000004.1"/>
</dbReference>
<evidence type="ECO:0000313" key="4">
    <source>
        <dbReference type="EMBL" id="MBT9311162.1"/>
    </source>
</evidence>
<sequence length="266" mass="30271">MSARRNRKPRKKKTPKRSPQKPWFNQQWLDVAVLAAWSLTLFRYWITGKLFLLLHPDYMWLANGAAMVLLAMALFKLIKTIKGQRRVQPAPGHTTLLPPQISSLILLAVAVLGLIYTPRAFASDTAIQRGVSDTLTMTRSQPQRFVRQTSSDERTIIDWIRTLNVYPEPDAYTGQNVKVSGFVIHPDTWPEDYLMVSRFVLTCCAADAYPVGLPVQLAVSRQAYNPDSWLDIEGKMVTATIDGQRQLTIEPTKIETIPEPRNPYEY</sequence>
<dbReference type="InterPro" id="IPR048447">
    <property type="entry name" value="DUF1980_C"/>
</dbReference>
<dbReference type="Proteomes" id="UP001196661">
    <property type="component" value="Unassembled WGS sequence"/>
</dbReference>
<feature type="compositionally biased region" description="Basic residues" evidence="1">
    <location>
        <begin position="1"/>
        <end position="19"/>
    </location>
</feature>
<keyword evidence="2" id="KW-1133">Transmembrane helix</keyword>
<dbReference type="NCBIfam" id="TIGR03943">
    <property type="entry name" value="TIGR03943 family putative permease subunit"/>
    <property type="match status" value="1"/>
</dbReference>
<keyword evidence="2" id="KW-0812">Transmembrane</keyword>
<feature type="domain" description="DUF1980" evidence="3">
    <location>
        <begin position="164"/>
        <end position="266"/>
    </location>
</feature>
<dbReference type="InterPro" id="IPR015402">
    <property type="entry name" value="DUF1980"/>
</dbReference>